<dbReference type="Pfam" id="PF08448">
    <property type="entry name" value="PAS_4"/>
    <property type="match status" value="2"/>
</dbReference>
<dbReference type="InterPro" id="IPR000014">
    <property type="entry name" value="PAS"/>
</dbReference>
<sequence length="354" mass="39247">MATGEPYIAAEVAANLVRNNQSETIYVDLTYQPQYEADGRISGILMVATDVTQQVRSRQQIAASEARFRHLVEEASVATCLLTGRELIIEVANQSIIDIWGKDKQVIGMPLAGAIPELEGQPFLQILDDIFTTGETYSATNALARHKLNGQWRDIYVDFTYKPLHDTSGQVASILVTAVDVTEKVIASRKLEESEARFRTIIEQAPIAIAWLGGKEMIVETANEAVLASWGKDDTILGKPLREAIPELEGQPFLDLLNQVYTTGDPYFAYAAPARLLVNGKMSDVYYDFIYTPTRNADNLITGVMVLATVVTDQVLARQKIEQAEASLRGLSNWPIWAPGRLTWPPVFWITLSD</sequence>
<accession>A0A327NI51</accession>
<name>A0A327NI51_9BACT</name>
<dbReference type="SMART" id="SM00091">
    <property type="entry name" value="PAS"/>
    <property type="match status" value="2"/>
</dbReference>
<dbReference type="NCBIfam" id="TIGR00229">
    <property type="entry name" value="sensory_box"/>
    <property type="match status" value="1"/>
</dbReference>
<dbReference type="InterPro" id="IPR000700">
    <property type="entry name" value="PAS-assoc_C"/>
</dbReference>
<dbReference type="InterPro" id="IPR035965">
    <property type="entry name" value="PAS-like_dom_sf"/>
</dbReference>
<dbReference type="PROSITE" id="PS50113">
    <property type="entry name" value="PAC"/>
    <property type="match status" value="2"/>
</dbReference>
<evidence type="ECO:0000313" key="3">
    <source>
        <dbReference type="Proteomes" id="UP000249016"/>
    </source>
</evidence>
<dbReference type="PANTHER" id="PTHR44757">
    <property type="entry name" value="DIGUANYLATE CYCLASE DGCP"/>
    <property type="match status" value="1"/>
</dbReference>
<dbReference type="InterPro" id="IPR052155">
    <property type="entry name" value="Biofilm_reg_signaling"/>
</dbReference>
<feature type="domain" description="PAC" evidence="1">
    <location>
        <begin position="10"/>
        <end position="63"/>
    </location>
</feature>
<dbReference type="InterPro" id="IPR013656">
    <property type="entry name" value="PAS_4"/>
</dbReference>
<dbReference type="Proteomes" id="UP000249016">
    <property type="component" value="Unassembled WGS sequence"/>
</dbReference>
<dbReference type="RefSeq" id="WP_111341860.1">
    <property type="nucleotide sequence ID" value="NZ_QLII01000001.1"/>
</dbReference>
<dbReference type="AlphaFoldDB" id="A0A327NI51"/>
<dbReference type="SUPFAM" id="SSF55785">
    <property type="entry name" value="PYP-like sensor domain (PAS domain)"/>
    <property type="match status" value="2"/>
</dbReference>
<dbReference type="SMART" id="SM00086">
    <property type="entry name" value="PAC"/>
    <property type="match status" value="2"/>
</dbReference>
<feature type="domain" description="PAC" evidence="1">
    <location>
        <begin position="137"/>
        <end position="193"/>
    </location>
</feature>
<proteinExistence type="predicted"/>
<evidence type="ECO:0000259" key="1">
    <source>
        <dbReference type="PROSITE" id="PS50113"/>
    </source>
</evidence>
<organism evidence="2 3">
    <name type="scientific">Spirosoma telluris</name>
    <dbReference type="NCBI Taxonomy" id="2183553"/>
    <lineage>
        <taxon>Bacteria</taxon>
        <taxon>Pseudomonadati</taxon>
        <taxon>Bacteroidota</taxon>
        <taxon>Cytophagia</taxon>
        <taxon>Cytophagales</taxon>
        <taxon>Cytophagaceae</taxon>
        <taxon>Spirosoma</taxon>
    </lineage>
</organism>
<dbReference type="Gene3D" id="3.30.450.20">
    <property type="entry name" value="PAS domain"/>
    <property type="match status" value="3"/>
</dbReference>
<dbReference type="EMBL" id="QLII01000001">
    <property type="protein sequence ID" value="RAI74513.1"/>
    <property type="molecule type" value="Genomic_DNA"/>
</dbReference>
<evidence type="ECO:0000313" key="2">
    <source>
        <dbReference type="EMBL" id="RAI74513.1"/>
    </source>
</evidence>
<dbReference type="OrthoDB" id="9813151at2"/>
<protein>
    <recommendedName>
        <fullName evidence="1">PAC domain-containing protein</fullName>
    </recommendedName>
</protein>
<reference evidence="2 3" key="1">
    <citation type="submission" date="2018-06" db="EMBL/GenBank/DDBJ databases">
        <title>Spirosoma sp. HMF3257 Genome sequencing and assembly.</title>
        <authorList>
            <person name="Kang H."/>
            <person name="Cha I."/>
            <person name="Kim H."/>
            <person name="Kang J."/>
            <person name="Joh K."/>
        </authorList>
    </citation>
    <scope>NUCLEOTIDE SEQUENCE [LARGE SCALE GENOMIC DNA]</scope>
    <source>
        <strain evidence="2 3">HMF3257</strain>
    </source>
</reference>
<gene>
    <name evidence="2" type="ORF">HMF3257_09970</name>
</gene>
<dbReference type="PANTHER" id="PTHR44757:SF2">
    <property type="entry name" value="BIOFILM ARCHITECTURE MAINTENANCE PROTEIN MBAA"/>
    <property type="match status" value="1"/>
</dbReference>
<dbReference type="InterPro" id="IPR001610">
    <property type="entry name" value="PAC"/>
</dbReference>
<comment type="caution">
    <text evidence="2">The sequence shown here is derived from an EMBL/GenBank/DDBJ whole genome shotgun (WGS) entry which is preliminary data.</text>
</comment>
<keyword evidence="3" id="KW-1185">Reference proteome</keyword>